<organism evidence="12">
    <name type="scientific">Arcella intermedia</name>
    <dbReference type="NCBI Taxonomy" id="1963864"/>
    <lineage>
        <taxon>Eukaryota</taxon>
        <taxon>Amoebozoa</taxon>
        <taxon>Tubulinea</taxon>
        <taxon>Elardia</taxon>
        <taxon>Arcellinida</taxon>
        <taxon>Sphaerothecina</taxon>
        <taxon>Arcellidae</taxon>
        <taxon>Arcella</taxon>
    </lineage>
</organism>
<evidence type="ECO:0000256" key="3">
    <source>
        <dbReference type="ARBA" id="ARBA00022475"/>
    </source>
</evidence>
<dbReference type="InterPro" id="IPR040990">
    <property type="entry name" value="DUF5600"/>
</dbReference>
<evidence type="ECO:0000313" key="12">
    <source>
        <dbReference type="EMBL" id="NDV31123.1"/>
    </source>
</evidence>
<dbReference type="InterPro" id="IPR030381">
    <property type="entry name" value="G_DYNAMIN_dom"/>
</dbReference>
<reference evidence="12" key="1">
    <citation type="journal article" date="2020" name="J. Eukaryot. Microbiol.">
        <title>De novo Sequencing, Assembly and Annotation of the Transcriptome for the Free-Living Testate Amoeba Arcella intermedia.</title>
        <authorList>
            <person name="Ribeiro G.M."/>
            <person name="Porfirio-Sousa A.L."/>
            <person name="Maurer-Alcala X.X."/>
            <person name="Katz L.A."/>
            <person name="Lahr D.J.G."/>
        </authorList>
    </citation>
    <scope>NUCLEOTIDE SEQUENCE</scope>
</reference>
<dbReference type="Pfam" id="PF12763">
    <property type="entry name" value="EH"/>
    <property type="match status" value="1"/>
</dbReference>
<dbReference type="InterPro" id="IPR045063">
    <property type="entry name" value="Dynamin_N"/>
</dbReference>
<dbReference type="GO" id="GO:0010008">
    <property type="term" value="C:endosome membrane"/>
    <property type="evidence" value="ECO:0007669"/>
    <property type="project" value="UniProtKB-SubCell"/>
</dbReference>
<dbReference type="CDD" id="cd09913">
    <property type="entry name" value="EHD"/>
    <property type="match status" value="1"/>
</dbReference>
<dbReference type="Gene3D" id="1.10.238.10">
    <property type="entry name" value="EF-hand"/>
    <property type="match status" value="1"/>
</dbReference>
<keyword evidence="6" id="KW-0967">Endosome</keyword>
<name>A0A6B2L291_9EUKA</name>
<keyword evidence="3" id="KW-1003">Cell membrane</keyword>
<dbReference type="SMART" id="SM00027">
    <property type="entry name" value="EH"/>
    <property type="match status" value="1"/>
</dbReference>
<comment type="subcellular location">
    <subcellularLocation>
        <location evidence="1">Cell membrane</location>
        <topology evidence="1">Peripheral membrane protein</topology>
        <orientation evidence="1">Cytoplasmic side</orientation>
    </subcellularLocation>
    <subcellularLocation>
        <location evidence="2">Endosome membrane</location>
        <topology evidence="2">Peripheral membrane protein</topology>
    </subcellularLocation>
</comment>
<dbReference type="InterPro" id="IPR011992">
    <property type="entry name" value="EF-hand-dom_pair"/>
</dbReference>
<sequence length="494" mass="56574">MKEIYGKKILEVERRYKFDEFYSAFLRGSDFDAKPMVLLLGQYSVGKTSFIEFILKRKFPGQRVGPEPTTDRFTVVMHDKEDQIIPGNALSVDAEKPFHALNKFGTGFLTKFEGSLCNADLLERITFVDTPGILSGEKQRLGRSYDFAEVTDWFVERSDMILLLFDAHKLDISDEFKSAIELLKGNEEKVRVVLNKADQIGTQQLMRVYGALMWSLGKVIKTPEVLRVYIGSFWDQPYHIEENKKLFEMEQKDLIDDLLTLPRNSAVRKINELVKRTRLVRTHAAILSHLKEKMPMLIGKESTQIDLIKNLQREFMEIQRIKKIPPGDFPDVSMMQQKLQPQDFSEFPKESERLTKQIEQALSMDLPQLMKLIQPSHKQQQEVSNNPFAEIPWEITPEVKAGYDQIFFSLAPKGGSIPGHVARDVLMNSGIGVEQLRKIWELSDFEKNGTLDNEEFALALHLTEIAKNGGKVPNTLPASMVPLSKRNNIKSPRS</sequence>
<evidence type="ECO:0000256" key="1">
    <source>
        <dbReference type="ARBA" id="ARBA00004413"/>
    </source>
</evidence>
<feature type="domain" description="EH" evidence="9">
    <location>
        <begin position="399"/>
        <end position="487"/>
    </location>
</feature>
<evidence type="ECO:0000256" key="6">
    <source>
        <dbReference type="ARBA" id="ARBA00022753"/>
    </source>
</evidence>
<dbReference type="FunFam" id="3.40.50.300:FF:000147">
    <property type="entry name" value="EH domain-containing protein 1"/>
    <property type="match status" value="1"/>
</dbReference>
<evidence type="ECO:0000259" key="11">
    <source>
        <dbReference type="PROSITE" id="PS51718"/>
    </source>
</evidence>
<keyword evidence="7" id="KW-0106">Calcium</keyword>
<evidence type="ECO:0000256" key="4">
    <source>
        <dbReference type="ARBA" id="ARBA00022723"/>
    </source>
</evidence>
<accession>A0A6B2L291</accession>
<dbReference type="PROSITE" id="PS50222">
    <property type="entry name" value="EF_HAND_2"/>
    <property type="match status" value="1"/>
</dbReference>
<dbReference type="SUPFAM" id="SSF47473">
    <property type="entry name" value="EF-hand"/>
    <property type="match status" value="1"/>
</dbReference>
<dbReference type="Pfam" id="PF00350">
    <property type="entry name" value="Dynamin_N"/>
    <property type="match status" value="1"/>
</dbReference>
<dbReference type="PANTHER" id="PTHR11216:SF31">
    <property type="entry name" value="AT21416P"/>
    <property type="match status" value="1"/>
</dbReference>
<dbReference type="GO" id="GO:0005886">
    <property type="term" value="C:plasma membrane"/>
    <property type="evidence" value="ECO:0007669"/>
    <property type="project" value="UniProtKB-SubCell"/>
</dbReference>
<dbReference type="AlphaFoldDB" id="A0A6B2L291"/>
<keyword evidence="4" id="KW-0479">Metal-binding</keyword>
<evidence type="ECO:0008006" key="13">
    <source>
        <dbReference type="Google" id="ProtNLM"/>
    </source>
</evidence>
<evidence type="ECO:0000256" key="2">
    <source>
        <dbReference type="ARBA" id="ARBA00004481"/>
    </source>
</evidence>
<evidence type="ECO:0000256" key="8">
    <source>
        <dbReference type="ARBA" id="ARBA00023136"/>
    </source>
</evidence>
<dbReference type="Pfam" id="PF16880">
    <property type="entry name" value="EHD_N"/>
    <property type="match status" value="1"/>
</dbReference>
<evidence type="ECO:0000256" key="7">
    <source>
        <dbReference type="ARBA" id="ARBA00022837"/>
    </source>
</evidence>
<dbReference type="PROSITE" id="PS51718">
    <property type="entry name" value="G_DYNAMIN_2"/>
    <property type="match status" value="1"/>
</dbReference>
<dbReference type="CDD" id="cd00052">
    <property type="entry name" value="EH"/>
    <property type="match status" value="1"/>
</dbReference>
<dbReference type="GO" id="GO:0016197">
    <property type="term" value="P:endosomal transport"/>
    <property type="evidence" value="ECO:0007669"/>
    <property type="project" value="TreeGrafter"/>
</dbReference>
<dbReference type="GO" id="GO:0006897">
    <property type="term" value="P:endocytosis"/>
    <property type="evidence" value="ECO:0007669"/>
    <property type="project" value="TreeGrafter"/>
</dbReference>
<dbReference type="InterPro" id="IPR027417">
    <property type="entry name" value="P-loop_NTPase"/>
</dbReference>
<evidence type="ECO:0000256" key="5">
    <source>
        <dbReference type="ARBA" id="ARBA00022741"/>
    </source>
</evidence>
<dbReference type="InterPro" id="IPR002048">
    <property type="entry name" value="EF_hand_dom"/>
</dbReference>
<protein>
    <recommendedName>
        <fullName evidence="13">EF-hand domain-containing protein</fullName>
    </recommendedName>
</protein>
<dbReference type="PANTHER" id="PTHR11216">
    <property type="entry name" value="EH DOMAIN"/>
    <property type="match status" value="1"/>
</dbReference>
<dbReference type="GO" id="GO:0005525">
    <property type="term" value="F:GTP binding"/>
    <property type="evidence" value="ECO:0007669"/>
    <property type="project" value="InterPro"/>
</dbReference>
<feature type="domain" description="EF-hand" evidence="10">
    <location>
        <begin position="431"/>
        <end position="466"/>
    </location>
</feature>
<dbReference type="PROSITE" id="PS50031">
    <property type="entry name" value="EH"/>
    <property type="match status" value="1"/>
</dbReference>
<dbReference type="InterPro" id="IPR031692">
    <property type="entry name" value="EHD_N"/>
</dbReference>
<dbReference type="GO" id="GO:0005509">
    <property type="term" value="F:calcium ion binding"/>
    <property type="evidence" value="ECO:0007669"/>
    <property type="project" value="InterPro"/>
</dbReference>
<dbReference type="Pfam" id="PF18150">
    <property type="entry name" value="DUF5600"/>
    <property type="match status" value="1"/>
</dbReference>
<evidence type="ECO:0000259" key="10">
    <source>
        <dbReference type="PROSITE" id="PS50222"/>
    </source>
</evidence>
<proteinExistence type="predicted"/>
<keyword evidence="5" id="KW-0547">Nucleotide-binding</keyword>
<dbReference type="Gene3D" id="3.40.50.300">
    <property type="entry name" value="P-loop containing nucleotide triphosphate hydrolases"/>
    <property type="match status" value="1"/>
</dbReference>
<dbReference type="Gene3D" id="1.10.268.20">
    <property type="match status" value="1"/>
</dbReference>
<dbReference type="SUPFAM" id="SSF52540">
    <property type="entry name" value="P-loop containing nucleoside triphosphate hydrolases"/>
    <property type="match status" value="1"/>
</dbReference>
<evidence type="ECO:0000259" key="9">
    <source>
        <dbReference type="PROSITE" id="PS50031"/>
    </source>
</evidence>
<dbReference type="InterPro" id="IPR000261">
    <property type="entry name" value="EH_dom"/>
</dbReference>
<feature type="domain" description="Dynamin-type G" evidence="11">
    <location>
        <begin position="31"/>
        <end position="262"/>
    </location>
</feature>
<dbReference type="EMBL" id="GIBP01002154">
    <property type="protein sequence ID" value="NDV31123.1"/>
    <property type="molecule type" value="Transcribed_RNA"/>
</dbReference>
<keyword evidence="8" id="KW-0472">Membrane</keyword>